<sequence length="163" mass="18610">MELVPLRKELAPQMLLGGPNEAEVRKLTGSHATFTLEDYEAYIERTLNDPNRYTRAITEDGRFLGEVVLTINPHNRSAGLRIFLQDGFGKGYGTAAIKHVLGYAFGERDLHRVDLEVYEFNDRAIHVYKKCGFREEGRLRDALLWEGEFYDAIVMSILSTDNI</sequence>
<evidence type="ECO:0000313" key="2">
    <source>
        <dbReference type="EMBL" id="GAA3659716.1"/>
    </source>
</evidence>
<keyword evidence="3" id="KW-1185">Reference proteome</keyword>
<dbReference type="Pfam" id="PF13302">
    <property type="entry name" value="Acetyltransf_3"/>
    <property type="match status" value="1"/>
</dbReference>
<dbReference type="PANTHER" id="PTHR43415">
    <property type="entry name" value="SPERMIDINE N(1)-ACETYLTRANSFERASE"/>
    <property type="match status" value="1"/>
</dbReference>
<dbReference type="Gene3D" id="3.40.630.30">
    <property type="match status" value="1"/>
</dbReference>
<evidence type="ECO:0000313" key="3">
    <source>
        <dbReference type="Proteomes" id="UP001500711"/>
    </source>
</evidence>
<protein>
    <recommendedName>
        <fullName evidence="1">N-acetyltransferase domain-containing protein</fullName>
    </recommendedName>
</protein>
<evidence type="ECO:0000259" key="1">
    <source>
        <dbReference type="PROSITE" id="PS51186"/>
    </source>
</evidence>
<comment type="caution">
    <text evidence="2">The sequence shown here is derived from an EMBL/GenBank/DDBJ whole genome shotgun (WGS) entry which is preliminary data.</text>
</comment>
<proteinExistence type="predicted"/>
<dbReference type="InterPro" id="IPR000182">
    <property type="entry name" value="GNAT_dom"/>
</dbReference>
<organism evidence="2 3">
    <name type="scientific">Lentzea roselyniae</name>
    <dbReference type="NCBI Taxonomy" id="531940"/>
    <lineage>
        <taxon>Bacteria</taxon>
        <taxon>Bacillati</taxon>
        <taxon>Actinomycetota</taxon>
        <taxon>Actinomycetes</taxon>
        <taxon>Pseudonocardiales</taxon>
        <taxon>Pseudonocardiaceae</taxon>
        <taxon>Lentzea</taxon>
    </lineage>
</organism>
<dbReference type="RefSeq" id="WP_346132571.1">
    <property type="nucleotide sequence ID" value="NZ_BAABBE010000015.1"/>
</dbReference>
<dbReference type="SUPFAM" id="SSF55729">
    <property type="entry name" value="Acyl-CoA N-acyltransferases (Nat)"/>
    <property type="match status" value="1"/>
</dbReference>
<reference evidence="3" key="1">
    <citation type="journal article" date="2019" name="Int. J. Syst. Evol. Microbiol.">
        <title>The Global Catalogue of Microorganisms (GCM) 10K type strain sequencing project: providing services to taxonomists for standard genome sequencing and annotation.</title>
        <authorList>
            <consortium name="The Broad Institute Genomics Platform"/>
            <consortium name="The Broad Institute Genome Sequencing Center for Infectious Disease"/>
            <person name="Wu L."/>
            <person name="Ma J."/>
        </authorList>
    </citation>
    <scope>NUCLEOTIDE SEQUENCE [LARGE SCALE GENOMIC DNA]</scope>
    <source>
        <strain evidence="3">JCM 17494</strain>
    </source>
</reference>
<name>A0ABP7BI81_9PSEU</name>
<dbReference type="InterPro" id="IPR016181">
    <property type="entry name" value="Acyl_CoA_acyltransferase"/>
</dbReference>
<dbReference type="PROSITE" id="PS51186">
    <property type="entry name" value="GNAT"/>
    <property type="match status" value="1"/>
</dbReference>
<gene>
    <name evidence="2" type="ORF">GCM10022267_52270</name>
</gene>
<dbReference type="EMBL" id="BAABBE010000015">
    <property type="protein sequence ID" value="GAA3659716.1"/>
    <property type="molecule type" value="Genomic_DNA"/>
</dbReference>
<dbReference type="Proteomes" id="UP001500711">
    <property type="component" value="Unassembled WGS sequence"/>
</dbReference>
<accession>A0ABP7BI81</accession>
<dbReference type="PANTHER" id="PTHR43415:SF3">
    <property type="entry name" value="GNAT-FAMILY ACETYLTRANSFERASE"/>
    <property type="match status" value="1"/>
</dbReference>
<feature type="domain" description="N-acetyltransferase" evidence="1">
    <location>
        <begin position="1"/>
        <end position="160"/>
    </location>
</feature>